<keyword evidence="3" id="KW-1185">Reference proteome</keyword>
<evidence type="ECO:0000256" key="1">
    <source>
        <dbReference type="SAM" id="MobiDB-lite"/>
    </source>
</evidence>
<dbReference type="AlphaFoldDB" id="A0A7J7FR85"/>
<feature type="region of interest" description="Disordered" evidence="1">
    <location>
        <begin position="35"/>
        <end position="55"/>
    </location>
</feature>
<evidence type="ECO:0000313" key="2">
    <source>
        <dbReference type="EMBL" id="KAF5930830.1"/>
    </source>
</evidence>
<gene>
    <name evidence="2" type="ORF">HYC85_031703</name>
</gene>
<dbReference type="EMBL" id="JACBKZ010000015">
    <property type="protein sequence ID" value="KAF5930830.1"/>
    <property type="molecule type" value="Genomic_DNA"/>
</dbReference>
<proteinExistence type="predicted"/>
<sequence>MSGNSELILLLPTHDKNKHNFEGLEKCTCLKRKNSRANNAGNSHPSQTKHERTLG</sequence>
<organism evidence="2 3">
    <name type="scientific">Camellia sinensis</name>
    <name type="common">Tea plant</name>
    <name type="synonym">Thea sinensis</name>
    <dbReference type="NCBI Taxonomy" id="4442"/>
    <lineage>
        <taxon>Eukaryota</taxon>
        <taxon>Viridiplantae</taxon>
        <taxon>Streptophyta</taxon>
        <taxon>Embryophyta</taxon>
        <taxon>Tracheophyta</taxon>
        <taxon>Spermatophyta</taxon>
        <taxon>Magnoliopsida</taxon>
        <taxon>eudicotyledons</taxon>
        <taxon>Gunneridae</taxon>
        <taxon>Pentapetalae</taxon>
        <taxon>asterids</taxon>
        <taxon>Ericales</taxon>
        <taxon>Theaceae</taxon>
        <taxon>Camellia</taxon>
    </lineage>
</organism>
<reference evidence="2 3" key="2">
    <citation type="submission" date="2020-07" db="EMBL/GenBank/DDBJ databases">
        <title>Genome assembly of wild tea tree DASZ reveals pedigree and selection history of tea varieties.</title>
        <authorList>
            <person name="Zhang W."/>
        </authorList>
    </citation>
    <scope>NUCLEOTIDE SEQUENCE [LARGE SCALE GENOMIC DNA]</scope>
    <source>
        <strain evidence="3">cv. G240</strain>
        <tissue evidence="2">Leaf</tissue>
    </source>
</reference>
<comment type="caution">
    <text evidence="2">The sequence shown here is derived from an EMBL/GenBank/DDBJ whole genome shotgun (WGS) entry which is preliminary data.</text>
</comment>
<feature type="compositionally biased region" description="Polar residues" evidence="1">
    <location>
        <begin position="36"/>
        <end position="46"/>
    </location>
</feature>
<name>A0A7J7FR85_CAMSI</name>
<evidence type="ECO:0000313" key="3">
    <source>
        <dbReference type="Proteomes" id="UP000593564"/>
    </source>
</evidence>
<dbReference type="Proteomes" id="UP000593564">
    <property type="component" value="Unassembled WGS sequence"/>
</dbReference>
<protein>
    <submittedName>
        <fullName evidence="2">Uncharacterized protein</fullName>
    </submittedName>
</protein>
<reference evidence="3" key="1">
    <citation type="journal article" date="2020" name="Nat. Commun.">
        <title>Genome assembly of wild tea tree DASZ reveals pedigree and selection history of tea varieties.</title>
        <authorList>
            <person name="Zhang W."/>
            <person name="Zhang Y."/>
            <person name="Qiu H."/>
            <person name="Guo Y."/>
            <person name="Wan H."/>
            <person name="Zhang X."/>
            <person name="Scossa F."/>
            <person name="Alseekh S."/>
            <person name="Zhang Q."/>
            <person name="Wang P."/>
            <person name="Xu L."/>
            <person name="Schmidt M.H."/>
            <person name="Jia X."/>
            <person name="Li D."/>
            <person name="Zhu A."/>
            <person name="Guo F."/>
            <person name="Chen W."/>
            <person name="Ni D."/>
            <person name="Usadel B."/>
            <person name="Fernie A.R."/>
            <person name="Wen W."/>
        </authorList>
    </citation>
    <scope>NUCLEOTIDE SEQUENCE [LARGE SCALE GENOMIC DNA]</scope>
    <source>
        <strain evidence="3">cv. G240</strain>
    </source>
</reference>
<accession>A0A7J7FR85</accession>